<evidence type="ECO:0000256" key="1">
    <source>
        <dbReference type="SAM" id="Phobius"/>
    </source>
</evidence>
<dbReference type="EMBL" id="ATAM02000006">
    <property type="protein sequence ID" value="KAL0247506.1"/>
    <property type="molecule type" value="Genomic_DNA"/>
</dbReference>
<comment type="caution">
    <text evidence="2">The sequence shown here is derived from an EMBL/GenBank/DDBJ whole genome shotgun (WGS) entry which is preliminary data.</text>
</comment>
<accession>A0ABR3BQQ4</accession>
<organism evidence="2 3">
    <name type="scientific">Cryptococcus tetragattii IND107</name>
    <dbReference type="NCBI Taxonomy" id="1296105"/>
    <lineage>
        <taxon>Eukaryota</taxon>
        <taxon>Fungi</taxon>
        <taxon>Dikarya</taxon>
        <taxon>Basidiomycota</taxon>
        <taxon>Agaricomycotina</taxon>
        <taxon>Tremellomycetes</taxon>
        <taxon>Tremellales</taxon>
        <taxon>Cryptococcaceae</taxon>
        <taxon>Cryptococcus</taxon>
        <taxon>Cryptococcus gattii species complex</taxon>
    </lineage>
</organism>
<sequence length="108" mass="12410">MRANLLLFVIRDYFASLLLCPASSGFFLAARSHGLRYQKYTRQLAREAAKNKTLSKAWRTSPFPVESQPFPFQDSPKTSRLHYSVFLRSSAPDNILCSRMVQHTTIQK</sequence>
<keyword evidence="1" id="KW-0472">Membrane</keyword>
<dbReference type="RefSeq" id="XP_066613467.1">
    <property type="nucleotide sequence ID" value="XM_066758065.1"/>
</dbReference>
<dbReference type="Proteomes" id="UP000054399">
    <property type="component" value="Unassembled WGS sequence"/>
</dbReference>
<keyword evidence="3" id="KW-1185">Reference proteome</keyword>
<reference evidence="2 3" key="2">
    <citation type="submission" date="2024-01" db="EMBL/GenBank/DDBJ databases">
        <title>Comparative genomics of Cryptococcus and Kwoniella reveals pathogenesis evolution and contrasting modes of karyotype evolution via chromosome fusion or intercentromeric recombination.</title>
        <authorList>
            <person name="Coelho M.A."/>
            <person name="David-Palma M."/>
            <person name="Shea T."/>
            <person name="Bowers K."/>
            <person name="Mcginley-Smith S."/>
            <person name="Mohammad A.W."/>
            <person name="Gnirke A."/>
            <person name="Yurkov A.M."/>
            <person name="Nowrousian M."/>
            <person name="Sun S."/>
            <person name="Cuomo C.A."/>
            <person name="Heitman J."/>
        </authorList>
    </citation>
    <scope>NUCLEOTIDE SEQUENCE [LARGE SCALE GENOMIC DNA]</scope>
    <source>
        <strain evidence="2 3">IND107</strain>
    </source>
</reference>
<evidence type="ECO:0008006" key="4">
    <source>
        <dbReference type="Google" id="ProtNLM"/>
    </source>
</evidence>
<reference evidence="3" key="1">
    <citation type="submission" date="2015-01" db="EMBL/GenBank/DDBJ databases">
        <title>The Genome Sequence of Cryptococcus gattii MMRL2647.</title>
        <authorList>
            <consortium name="The Broad Institute Genomics Platform"/>
            <person name="Cuomo C."/>
            <person name="Litvintseva A."/>
            <person name="Chen Y."/>
            <person name="Heitman J."/>
            <person name="Sun S."/>
            <person name="Springer D."/>
            <person name="Dromer F."/>
            <person name="Young S."/>
            <person name="Zeng Q."/>
            <person name="Gargeya S."/>
            <person name="Abouelleil A."/>
            <person name="Alvarado L."/>
            <person name="Chapman S.B."/>
            <person name="Gainer-Dewar J."/>
            <person name="Goldberg J."/>
            <person name="Griggs A."/>
            <person name="Gujja S."/>
            <person name="Hansen M."/>
            <person name="Howarth C."/>
            <person name="Imamovic A."/>
            <person name="Larimer J."/>
            <person name="Murphy C."/>
            <person name="Naylor J."/>
            <person name="Pearson M."/>
            <person name="Priest M."/>
            <person name="Roberts A."/>
            <person name="Saif S."/>
            <person name="Shea T."/>
            <person name="Sykes S."/>
            <person name="Wortman J."/>
            <person name="Nusbaum C."/>
            <person name="Birren B."/>
        </authorList>
    </citation>
    <scope>NUCLEOTIDE SEQUENCE [LARGE SCALE GENOMIC DNA]</scope>
    <source>
        <strain evidence="3">IND107</strain>
    </source>
</reference>
<dbReference type="GeneID" id="91990427"/>
<keyword evidence="1" id="KW-1133">Transmembrane helix</keyword>
<name>A0ABR3BQQ4_9TREE</name>
<feature type="transmembrane region" description="Helical" evidence="1">
    <location>
        <begin position="13"/>
        <end position="30"/>
    </location>
</feature>
<evidence type="ECO:0000313" key="3">
    <source>
        <dbReference type="Proteomes" id="UP000054399"/>
    </source>
</evidence>
<keyword evidence="1" id="KW-0812">Transmembrane</keyword>
<gene>
    <name evidence="2" type="ORF">I308_103571</name>
</gene>
<evidence type="ECO:0000313" key="2">
    <source>
        <dbReference type="EMBL" id="KAL0247506.1"/>
    </source>
</evidence>
<protein>
    <recommendedName>
        <fullName evidence="4">Secreted protein</fullName>
    </recommendedName>
</protein>
<proteinExistence type="predicted"/>